<dbReference type="RefSeq" id="WP_006792808.1">
    <property type="nucleotide sequence ID" value="NZ_AHCB03000005.1"/>
</dbReference>
<gene>
    <name evidence="1" type="ORF">Q8W34_08360</name>
</gene>
<keyword evidence="2" id="KW-1185">Reference proteome</keyword>
<dbReference type="EMBL" id="JAUYVT010000005">
    <property type="protein sequence ID" value="MDP2564645.1"/>
    <property type="molecule type" value="Genomic_DNA"/>
</dbReference>
<dbReference type="InterPro" id="IPR008554">
    <property type="entry name" value="Glutaredoxin-like"/>
</dbReference>
<dbReference type="SUPFAM" id="SSF52833">
    <property type="entry name" value="Thioredoxin-like"/>
    <property type="match status" value="1"/>
</dbReference>
<name>A0ABT9FCZ6_9GAMM</name>
<dbReference type="Pfam" id="PF05768">
    <property type="entry name" value="Glrx-like"/>
    <property type="match status" value="1"/>
</dbReference>
<organism evidence="1 2">
    <name type="scientific">Pseudoalteromonas marina</name>
    <dbReference type="NCBI Taxonomy" id="267375"/>
    <lineage>
        <taxon>Bacteria</taxon>
        <taxon>Pseudomonadati</taxon>
        <taxon>Pseudomonadota</taxon>
        <taxon>Gammaproteobacteria</taxon>
        <taxon>Alteromonadales</taxon>
        <taxon>Pseudoalteromonadaceae</taxon>
        <taxon>Pseudoalteromonas</taxon>
    </lineage>
</organism>
<comment type="caution">
    <text evidence="1">The sequence shown here is derived from an EMBL/GenBank/DDBJ whole genome shotgun (WGS) entry which is preliminary data.</text>
</comment>
<evidence type="ECO:0000313" key="1">
    <source>
        <dbReference type="EMBL" id="MDP2564645.1"/>
    </source>
</evidence>
<dbReference type="InterPro" id="IPR036249">
    <property type="entry name" value="Thioredoxin-like_sf"/>
</dbReference>
<dbReference type="Gene3D" id="3.40.30.10">
    <property type="entry name" value="Glutaredoxin"/>
    <property type="match status" value="1"/>
</dbReference>
<dbReference type="Proteomes" id="UP001177212">
    <property type="component" value="Unassembled WGS sequence"/>
</dbReference>
<proteinExistence type="predicted"/>
<evidence type="ECO:0000313" key="2">
    <source>
        <dbReference type="Proteomes" id="UP001177212"/>
    </source>
</evidence>
<protein>
    <submittedName>
        <fullName evidence="1">Glutaredoxin family protein</fullName>
    </submittedName>
</protein>
<accession>A0ABT9FCZ6</accession>
<sequence length="79" mass="8983">MAKWTLYHTEGCHLCEQAHALITPLLMSEGSLLLTDIMTDKQLIAQYQVSIPVLKNEHGQQLFWPFTAEQVQIFLALAD</sequence>
<reference evidence="1" key="1">
    <citation type="submission" date="2023-07" db="EMBL/GenBank/DDBJ databases">
        <title>Genome content predicts the carbon catabolic preferences of heterotrophic bacteria.</title>
        <authorList>
            <person name="Gralka M."/>
        </authorList>
    </citation>
    <scope>NUCLEOTIDE SEQUENCE</scope>
    <source>
        <strain evidence="1">4G09</strain>
    </source>
</reference>